<dbReference type="InterPro" id="IPR010982">
    <property type="entry name" value="Lambda_DNA-bd_dom_sf"/>
</dbReference>
<dbReference type="Proteomes" id="UP000275356">
    <property type="component" value="Unassembled WGS sequence"/>
</dbReference>
<organism evidence="6 7">
    <name type="scientific">Salana multivorans</name>
    <dbReference type="NCBI Taxonomy" id="120377"/>
    <lineage>
        <taxon>Bacteria</taxon>
        <taxon>Bacillati</taxon>
        <taxon>Actinomycetota</taxon>
        <taxon>Actinomycetes</taxon>
        <taxon>Micrococcales</taxon>
        <taxon>Beutenbergiaceae</taxon>
        <taxon>Salana</taxon>
    </lineage>
</organism>
<dbReference type="EMBL" id="RKHQ01000001">
    <property type="protein sequence ID" value="ROR96001.1"/>
    <property type="molecule type" value="Genomic_DNA"/>
</dbReference>
<dbReference type="Gene3D" id="1.10.260.40">
    <property type="entry name" value="lambda repressor-like DNA-binding domains"/>
    <property type="match status" value="1"/>
</dbReference>
<dbReference type="InterPro" id="IPR046335">
    <property type="entry name" value="LacI/GalR-like_sensor"/>
</dbReference>
<dbReference type="SMART" id="SM00354">
    <property type="entry name" value="HTH_LACI"/>
    <property type="match status" value="1"/>
</dbReference>
<dbReference type="Pfam" id="PF13377">
    <property type="entry name" value="Peripla_BP_3"/>
    <property type="match status" value="1"/>
</dbReference>
<keyword evidence="2" id="KW-0238">DNA-binding</keyword>
<dbReference type="OrthoDB" id="5171752at2"/>
<name>A0A3N2D894_9MICO</name>
<evidence type="ECO:0000256" key="3">
    <source>
        <dbReference type="ARBA" id="ARBA00023163"/>
    </source>
</evidence>
<feature type="domain" description="HTH lacI-type" evidence="5">
    <location>
        <begin position="4"/>
        <end position="59"/>
    </location>
</feature>
<reference evidence="6 7" key="1">
    <citation type="submission" date="2018-11" db="EMBL/GenBank/DDBJ databases">
        <title>Sequencing the genomes of 1000 actinobacteria strains.</title>
        <authorList>
            <person name="Klenk H.-P."/>
        </authorList>
    </citation>
    <scope>NUCLEOTIDE SEQUENCE [LARGE SCALE GENOMIC DNA]</scope>
    <source>
        <strain evidence="6 7">DSM 13521</strain>
    </source>
</reference>
<dbReference type="SUPFAM" id="SSF53822">
    <property type="entry name" value="Periplasmic binding protein-like I"/>
    <property type="match status" value="1"/>
</dbReference>
<evidence type="ECO:0000256" key="2">
    <source>
        <dbReference type="ARBA" id="ARBA00023125"/>
    </source>
</evidence>
<proteinExistence type="predicted"/>
<keyword evidence="3" id="KW-0804">Transcription</keyword>
<dbReference type="Gene3D" id="3.40.50.2300">
    <property type="match status" value="2"/>
</dbReference>
<dbReference type="CDD" id="cd01392">
    <property type="entry name" value="HTH_LacI"/>
    <property type="match status" value="1"/>
</dbReference>
<dbReference type="InterPro" id="IPR000843">
    <property type="entry name" value="HTH_LacI"/>
</dbReference>
<accession>A0A3N2D894</accession>
<dbReference type="PANTHER" id="PTHR30146:SF138">
    <property type="entry name" value="TRANSCRIPTIONAL REGULATORY PROTEIN"/>
    <property type="match status" value="1"/>
</dbReference>
<dbReference type="PANTHER" id="PTHR30146">
    <property type="entry name" value="LACI-RELATED TRANSCRIPTIONAL REPRESSOR"/>
    <property type="match status" value="1"/>
</dbReference>
<dbReference type="InterPro" id="IPR028082">
    <property type="entry name" value="Peripla_BP_I"/>
</dbReference>
<dbReference type="RefSeq" id="WP_123738239.1">
    <property type="nucleotide sequence ID" value="NZ_CALFQU010000036.1"/>
</dbReference>
<sequence>MARPTLAEVARLAGVSPSTASLTFSGTGPVSAATRERVLAAAQELGFTGPDPLARSLRRGRSGVIGVVAHGELALHLRDPVGIRTIDGIADALDAHDRGMLLIRAGADPVAHWANVAPGVDEPVAPGPGLAAQAAMDAAIFLHGPDLDDPVVRALVARGVPVVLMESVAPDVSSVVVDDAKGLAELARRVRRAGHERVAFVTLPWSWPARPGLRDDLEVALGAPRWTSERMAGLLAGGIEPVAVYETRGSLVEEGFEAAKALLALPEPPTAIMALSDLLAAGVVLAAREAGLRIPEDLSVTGFDGVDLPWLAPDVLESVEQPAVRKGQLASELAIAMSRGEEPRQVVLEVTPRPGTTLGPAPRR</sequence>
<dbReference type="PROSITE" id="PS50932">
    <property type="entry name" value="HTH_LACI_2"/>
    <property type="match status" value="1"/>
</dbReference>
<keyword evidence="1" id="KW-0805">Transcription regulation</keyword>
<dbReference type="Pfam" id="PF00356">
    <property type="entry name" value="LacI"/>
    <property type="match status" value="1"/>
</dbReference>
<dbReference type="GO" id="GO:0003700">
    <property type="term" value="F:DNA-binding transcription factor activity"/>
    <property type="evidence" value="ECO:0007669"/>
    <property type="project" value="TreeGrafter"/>
</dbReference>
<protein>
    <submittedName>
        <fullName evidence="6">LacI family transcriptional regulator</fullName>
    </submittedName>
</protein>
<evidence type="ECO:0000313" key="7">
    <source>
        <dbReference type="Proteomes" id="UP000275356"/>
    </source>
</evidence>
<keyword evidence="7" id="KW-1185">Reference proteome</keyword>
<comment type="caution">
    <text evidence="6">The sequence shown here is derived from an EMBL/GenBank/DDBJ whole genome shotgun (WGS) entry which is preliminary data.</text>
</comment>
<evidence type="ECO:0000313" key="6">
    <source>
        <dbReference type="EMBL" id="ROR96001.1"/>
    </source>
</evidence>
<evidence type="ECO:0000256" key="1">
    <source>
        <dbReference type="ARBA" id="ARBA00023015"/>
    </source>
</evidence>
<dbReference type="AlphaFoldDB" id="A0A3N2D894"/>
<dbReference type="SUPFAM" id="SSF47413">
    <property type="entry name" value="lambda repressor-like DNA-binding domains"/>
    <property type="match status" value="1"/>
</dbReference>
<dbReference type="GO" id="GO:0000976">
    <property type="term" value="F:transcription cis-regulatory region binding"/>
    <property type="evidence" value="ECO:0007669"/>
    <property type="project" value="TreeGrafter"/>
</dbReference>
<evidence type="ECO:0000259" key="5">
    <source>
        <dbReference type="PROSITE" id="PS50932"/>
    </source>
</evidence>
<evidence type="ECO:0000256" key="4">
    <source>
        <dbReference type="SAM" id="MobiDB-lite"/>
    </source>
</evidence>
<gene>
    <name evidence="6" type="ORF">EDD28_0572</name>
</gene>
<feature type="region of interest" description="Disordered" evidence="4">
    <location>
        <begin position="345"/>
        <end position="364"/>
    </location>
</feature>